<evidence type="ECO:0000313" key="1">
    <source>
        <dbReference type="EnsemblPlants" id="KQL31038"/>
    </source>
</evidence>
<reference evidence="1" key="2">
    <citation type="submission" date="2018-08" db="UniProtKB">
        <authorList>
            <consortium name="EnsemblPlants"/>
        </authorList>
    </citation>
    <scope>IDENTIFICATION</scope>
    <source>
        <strain evidence="1">Yugu1</strain>
    </source>
</reference>
<evidence type="ECO:0000313" key="2">
    <source>
        <dbReference type="Proteomes" id="UP000004995"/>
    </source>
</evidence>
<protein>
    <submittedName>
        <fullName evidence="1">Uncharacterized protein</fullName>
    </submittedName>
</protein>
<dbReference type="Gramene" id="KQL31038">
    <property type="protein sequence ID" value="KQL31038"/>
    <property type="gene ID" value="SETIT_020510mg"/>
</dbReference>
<accession>K3Z1U2</accession>
<reference evidence="2" key="1">
    <citation type="journal article" date="2012" name="Nat. Biotechnol.">
        <title>Reference genome sequence of the model plant Setaria.</title>
        <authorList>
            <person name="Bennetzen J.L."/>
            <person name="Schmutz J."/>
            <person name="Wang H."/>
            <person name="Percifield R."/>
            <person name="Hawkins J."/>
            <person name="Pontaroli A.C."/>
            <person name="Estep M."/>
            <person name="Feng L."/>
            <person name="Vaughn J.N."/>
            <person name="Grimwood J."/>
            <person name="Jenkins J."/>
            <person name="Barry K."/>
            <person name="Lindquist E."/>
            <person name="Hellsten U."/>
            <person name="Deshpande S."/>
            <person name="Wang X."/>
            <person name="Wu X."/>
            <person name="Mitros T."/>
            <person name="Triplett J."/>
            <person name="Yang X."/>
            <person name="Ye C.Y."/>
            <person name="Mauro-Herrera M."/>
            <person name="Wang L."/>
            <person name="Li P."/>
            <person name="Sharma M."/>
            <person name="Sharma R."/>
            <person name="Ronald P.C."/>
            <person name="Panaud O."/>
            <person name="Kellogg E.A."/>
            <person name="Brutnell T.P."/>
            <person name="Doust A.N."/>
            <person name="Tuskan G.A."/>
            <person name="Rokhsar D."/>
            <person name="Devos K.M."/>
        </authorList>
    </citation>
    <scope>NUCLEOTIDE SEQUENCE [LARGE SCALE GENOMIC DNA]</scope>
    <source>
        <strain evidence="2">cv. Yugu1</strain>
    </source>
</reference>
<dbReference type="InParanoid" id="K3Z1U2"/>
<name>K3Z1U2_SETIT</name>
<proteinExistence type="predicted"/>
<dbReference type="Proteomes" id="UP000004995">
    <property type="component" value="Unassembled WGS sequence"/>
</dbReference>
<dbReference type="HOGENOM" id="CLU_3400070_0_0_1"/>
<sequence length="31" mass="3788">MRAKKMAFLADRLNLVDTLDKRFIYLLFRLD</sequence>
<keyword evidence="2" id="KW-1185">Reference proteome</keyword>
<dbReference type="EMBL" id="AGNK02000506">
    <property type="status" value="NOT_ANNOTATED_CDS"/>
    <property type="molecule type" value="Genomic_DNA"/>
</dbReference>
<organism evidence="1 2">
    <name type="scientific">Setaria italica</name>
    <name type="common">Foxtail millet</name>
    <name type="synonym">Panicum italicum</name>
    <dbReference type="NCBI Taxonomy" id="4555"/>
    <lineage>
        <taxon>Eukaryota</taxon>
        <taxon>Viridiplantae</taxon>
        <taxon>Streptophyta</taxon>
        <taxon>Embryophyta</taxon>
        <taxon>Tracheophyta</taxon>
        <taxon>Spermatophyta</taxon>
        <taxon>Magnoliopsida</taxon>
        <taxon>Liliopsida</taxon>
        <taxon>Poales</taxon>
        <taxon>Poaceae</taxon>
        <taxon>PACMAD clade</taxon>
        <taxon>Panicoideae</taxon>
        <taxon>Panicodae</taxon>
        <taxon>Paniceae</taxon>
        <taxon>Cenchrinae</taxon>
        <taxon>Setaria</taxon>
    </lineage>
</organism>
<dbReference type="EnsemblPlants" id="KQL31038">
    <property type="protein sequence ID" value="KQL31038"/>
    <property type="gene ID" value="SETIT_020510mg"/>
</dbReference>
<dbReference type="AlphaFoldDB" id="K3Z1U2"/>